<dbReference type="Gene3D" id="3.40.630.30">
    <property type="match status" value="1"/>
</dbReference>
<evidence type="ECO:0000313" key="2">
    <source>
        <dbReference type="EMBL" id="GAG93610.1"/>
    </source>
</evidence>
<dbReference type="GO" id="GO:0016747">
    <property type="term" value="F:acyltransferase activity, transferring groups other than amino-acyl groups"/>
    <property type="evidence" value="ECO:0007669"/>
    <property type="project" value="InterPro"/>
</dbReference>
<dbReference type="CDD" id="cd04301">
    <property type="entry name" value="NAT_SF"/>
    <property type="match status" value="1"/>
</dbReference>
<protein>
    <recommendedName>
        <fullName evidence="1">N-acetyltransferase domain-containing protein</fullName>
    </recommendedName>
</protein>
<feature type="domain" description="N-acetyltransferase" evidence="1">
    <location>
        <begin position="1"/>
        <end position="103"/>
    </location>
</feature>
<proteinExistence type="predicted"/>
<dbReference type="InterPro" id="IPR016181">
    <property type="entry name" value="Acyl_CoA_acyltransferase"/>
</dbReference>
<dbReference type="EMBL" id="BART01023528">
    <property type="protein sequence ID" value="GAG93610.1"/>
    <property type="molecule type" value="Genomic_DNA"/>
</dbReference>
<sequence length="103" mass="11732">MQIKRFEQEDACKYECWDDYQCSVMASAVVRRHGKQAYLQDINVSSGYRGRGIGTGLLKQILADFEGKLIMASVFEARVPWYERHGFRPTGSEGNLVIIEKSP</sequence>
<dbReference type="PROSITE" id="PS51186">
    <property type="entry name" value="GNAT"/>
    <property type="match status" value="1"/>
</dbReference>
<name>X1BF06_9ZZZZ</name>
<dbReference type="AlphaFoldDB" id="X1BF06"/>
<dbReference type="InterPro" id="IPR000182">
    <property type="entry name" value="GNAT_dom"/>
</dbReference>
<dbReference type="Pfam" id="PF13508">
    <property type="entry name" value="Acetyltransf_7"/>
    <property type="match status" value="1"/>
</dbReference>
<reference evidence="2" key="1">
    <citation type="journal article" date="2014" name="Front. Microbiol.">
        <title>High frequency of phylogenetically diverse reductive dehalogenase-homologous genes in deep subseafloor sedimentary metagenomes.</title>
        <authorList>
            <person name="Kawai M."/>
            <person name="Futagami T."/>
            <person name="Toyoda A."/>
            <person name="Takaki Y."/>
            <person name="Nishi S."/>
            <person name="Hori S."/>
            <person name="Arai W."/>
            <person name="Tsubouchi T."/>
            <person name="Morono Y."/>
            <person name="Uchiyama I."/>
            <person name="Ito T."/>
            <person name="Fujiyama A."/>
            <person name="Inagaki F."/>
            <person name="Takami H."/>
        </authorList>
    </citation>
    <scope>NUCLEOTIDE SEQUENCE</scope>
    <source>
        <strain evidence="2">Expedition CK06-06</strain>
    </source>
</reference>
<accession>X1BF06</accession>
<evidence type="ECO:0000259" key="1">
    <source>
        <dbReference type="PROSITE" id="PS51186"/>
    </source>
</evidence>
<organism evidence="2">
    <name type="scientific">marine sediment metagenome</name>
    <dbReference type="NCBI Taxonomy" id="412755"/>
    <lineage>
        <taxon>unclassified sequences</taxon>
        <taxon>metagenomes</taxon>
        <taxon>ecological metagenomes</taxon>
    </lineage>
</organism>
<comment type="caution">
    <text evidence="2">The sequence shown here is derived from an EMBL/GenBank/DDBJ whole genome shotgun (WGS) entry which is preliminary data.</text>
</comment>
<dbReference type="SUPFAM" id="SSF55729">
    <property type="entry name" value="Acyl-CoA N-acyltransferases (Nat)"/>
    <property type="match status" value="1"/>
</dbReference>
<gene>
    <name evidence="2" type="ORF">S01H4_42781</name>
</gene>